<dbReference type="EMBL" id="JANPWB010000009">
    <property type="protein sequence ID" value="KAJ1150897.1"/>
    <property type="molecule type" value="Genomic_DNA"/>
</dbReference>
<evidence type="ECO:0000256" key="1">
    <source>
        <dbReference type="SAM" id="MobiDB-lite"/>
    </source>
</evidence>
<reference evidence="2" key="1">
    <citation type="journal article" date="2022" name="bioRxiv">
        <title>Sequencing and chromosome-scale assembly of the giantPleurodeles waltlgenome.</title>
        <authorList>
            <person name="Brown T."/>
            <person name="Elewa A."/>
            <person name="Iarovenko S."/>
            <person name="Subramanian E."/>
            <person name="Araus A.J."/>
            <person name="Petzold A."/>
            <person name="Susuki M."/>
            <person name="Suzuki K.-i.T."/>
            <person name="Hayashi T."/>
            <person name="Toyoda A."/>
            <person name="Oliveira C."/>
            <person name="Osipova E."/>
            <person name="Leigh N.D."/>
            <person name="Simon A."/>
            <person name="Yun M.H."/>
        </authorList>
    </citation>
    <scope>NUCLEOTIDE SEQUENCE</scope>
    <source>
        <strain evidence="2">20211129_DDA</strain>
        <tissue evidence="2">Liver</tissue>
    </source>
</reference>
<feature type="compositionally biased region" description="Basic and acidic residues" evidence="1">
    <location>
        <begin position="47"/>
        <end position="59"/>
    </location>
</feature>
<accession>A0AAV7RDT5</accession>
<dbReference type="Proteomes" id="UP001066276">
    <property type="component" value="Chromosome 5"/>
</dbReference>
<gene>
    <name evidence="2" type="ORF">NDU88_003684</name>
</gene>
<feature type="region of interest" description="Disordered" evidence="1">
    <location>
        <begin position="1"/>
        <end position="66"/>
    </location>
</feature>
<proteinExistence type="predicted"/>
<dbReference type="AlphaFoldDB" id="A0AAV7RDT5"/>
<organism evidence="2 3">
    <name type="scientific">Pleurodeles waltl</name>
    <name type="common">Iberian ribbed newt</name>
    <dbReference type="NCBI Taxonomy" id="8319"/>
    <lineage>
        <taxon>Eukaryota</taxon>
        <taxon>Metazoa</taxon>
        <taxon>Chordata</taxon>
        <taxon>Craniata</taxon>
        <taxon>Vertebrata</taxon>
        <taxon>Euteleostomi</taxon>
        <taxon>Amphibia</taxon>
        <taxon>Batrachia</taxon>
        <taxon>Caudata</taxon>
        <taxon>Salamandroidea</taxon>
        <taxon>Salamandridae</taxon>
        <taxon>Pleurodelinae</taxon>
        <taxon>Pleurodeles</taxon>
    </lineage>
</organism>
<protein>
    <submittedName>
        <fullName evidence="2">Uncharacterized protein</fullName>
    </submittedName>
</protein>
<evidence type="ECO:0000313" key="3">
    <source>
        <dbReference type="Proteomes" id="UP001066276"/>
    </source>
</evidence>
<feature type="compositionally biased region" description="Basic residues" evidence="1">
    <location>
        <begin position="31"/>
        <end position="46"/>
    </location>
</feature>
<name>A0AAV7RDT5_PLEWA</name>
<keyword evidence="3" id="KW-1185">Reference proteome</keyword>
<comment type="caution">
    <text evidence="2">The sequence shown here is derived from an EMBL/GenBank/DDBJ whole genome shotgun (WGS) entry which is preliminary data.</text>
</comment>
<evidence type="ECO:0000313" key="2">
    <source>
        <dbReference type="EMBL" id="KAJ1150897.1"/>
    </source>
</evidence>
<sequence>MPSNPLTHLGVEGQNQQLRDLPLLKVESEKGRKRNGKPHREPRRRRREEEGEHNGETHREPRRHHE</sequence>